<dbReference type="Proteomes" id="UP000244932">
    <property type="component" value="Unassembled WGS sequence"/>
</dbReference>
<protein>
    <submittedName>
        <fullName evidence="3">Cobalt-zinc-cadmium resistance protein CzcB</fullName>
    </submittedName>
</protein>
<feature type="coiled-coil region" evidence="1">
    <location>
        <begin position="73"/>
        <end position="129"/>
    </location>
</feature>
<organism evidence="3 4">
    <name type="scientific">Pontivivens insulae</name>
    <dbReference type="NCBI Taxonomy" id="1639689"/>
    <lineage>
        <taxon>Bacteria</taxon>
        <taxon>Pseudomonadati</taxon>
        <taxon>Pseudomonadota</taxon>
        <taxon>Alphaproteobacteria</taxon>
        <taxon>Rhodobacterales</taxon>
        <taxon>Paracoccaceae</taxon>
        <taxon>Pontivivens</taxon>
    </lineage>
</organism>
<keyword evidence="2" id="KW-0732">Signal</keyword>
<dbReference type="SUPFAM" id="SSF111369">
    <property type="entry name" value="HlyD-like secretion proteins"/>
    <property type="match status" value="1"/>
</dbReference>
<evidence type="ECO:0000256" key="2">
    <source>
        <dbReference type="SAM" id="SignalP"/>
    </source>
</evidence>
<dbReference type="GO" id="GO:0015562">
    <property type="term" value="F:efflux transmembrane transporter activity"/>
    <property type="evidence" value="ECO:0007669"/>
    <property type="project" value="TreeGrafter"/>
</dbReference>
<dbReference type="OrthoDB" id="9806939at2"/>
<dbReference type="PANTHER" id="PTHR30469">
    <property type="entry name" value="MULTIDRUG RESISTANCE PROTEIN MDTA"/>
    <property type="match status" value="1"/>
</dbReference>
<evidence type="ECO:0000313" key="4">
    <source>
        <dbReference type="Proteomes" id="UP000244932"/>
    </source>
</evidence>
<sequence length="239" mass="25656">MKCSALRVAVSVLLAFPGAVFAQQESASFFSNCLIRPAEHTELASAVQEVAVARPVALGQRVREGEALIEFGHAALDARLARLENEIGFAERALARGERLGNLLPDAERDELSNAVARARADAAEVRAERDRYILRAPHAGIIVDTPLSVGELATDQPVMTIIDVSTLRAEISVPAALHGRYSVGQSLVLRSETGAEKRGTISFVDPVIDFGSRTFRLHADVDNADNGWLAGLSCTVVF</sequence>
<accession>A0A2R8A7Z4</accession>
<keyword evidence="4" id="KW-1185">Reference proteome</keyword>
<keyword evidence="1" id="KW-0175">Coiled coil</keyword>
<dbReference type="Gene3D" id="1.10.287.470">
    <property type="entry name" value="Helix hairpin bin"/>
    <property type="match status" value="1"/>
</dbReference>
<feature type="chain" id="PRO_5015348777" evidence="2">
    <location>
        <begin position="23"/>
        <end position="239"/>
    </location>
</feature>
<evidence type="ECO:0000256" key="1">
    <source>
        <dbReference type="SAM" id="Coils"/>
    </source>
</evidence>
<dbReference type="Gene3D" id="2.40.30.170">
    <property type="match status" value="1"/>
</dbReference>
<feature type="signal peptide" evidence="2">
    <location>
        <begin position="1"/>
        <end position="22"/>
    </location>
</feature>
<dbReference type="GO" id="GO:1990281">
    <property type="term" value="C:efflux pump complex"/>
    <property type="evidence" value="ECO:0007669"/>
    <property type="project" value="TreeGrafter"/>
</dbReference>
<dbReference type="EMBL" id="OMKW01000001">
    <property type="protein sequence ID" value="SPF28354.1"/>
    <property type="molecule type" value="Genomic_DNA"/>
</dbReference>
<evidence type="ECO:0000313" key="3">
    <source>
        <dbReference type="EMBL" id="SPF28354.1"/>
    </source>
</evidence>
<name>A0A2R8A7Z4_9RHOB</name>
<proteinExistence type="predicted"/>
<dbReference type="AlphaFoldDB" id="A0A2R8A7Z4"/>
<dbReference type="Gene3D" id="2.40.50.100">
    <property type="match status" value="1"/>
</dbReference>
<dbReference type="RefSeq" id="WP_108781067.1">
    <property type="nucleotide sequence ID" value="NZ_OMKW01000001.1"/>
</dbReference>
<reference evidence="3 4" key="1">
    <citation type="submission" date="2018-03" db="EMBL/GenBank/DDBJ databases">
        <authorList>
            <person name="Keele B.F."/>
        </authorList>
    </citation>
    <scope>NUCLEOTIDE SEQUENCE [LARGE SCALE GENOMIC DNA]</scope>
    <source>
        <strain evidence="3 4">CeCT 8812</strain>
    </source>
</reference>
<gene>
    <name evidence="3" type="primary">czcB</name>
    <name evidence="3" type="ORF">POI8812_00652</name>
</gene>